<sequence length="75" mass="8671">MDIETETQMNKFINKYNYLVIFPDKNPKLFKSLRDIEDEISVAASTISKKLKESNSCICQSKGTAFYFFVHLIKG</sequence>
<reference evidence="1" key="1">
    <citation type="journal article" date="2020" name="Nature">
        <title>Giant virus diversity and host interactions through global metagenomics.</title>
        <authorList>
            <person name="Schulz F."/>
            <person name="Roux S."/>
            <person name="Paez-Espino D."/>
            <person name="Jungbluth S."/>
            <person name="Walsh D.A."/>
            <person name="Denef V.J."/>
            <person name="McMahon K.D."/>
            <person name="Konstantinidis K.T."/>
            <person name="Eloe-Fadrosh E.A."/>
            <person name="Kyrpides N.C."/>
            <person name="Woyke T."/>
        </authorList>
    </citation>
    <scope>NUCLEOTIDE SEQUENCE</scope>
    <source>
        <strain evidence="1">GVMAG-M-3300020185-18</strain>
    </source>
</reference>
<dbReference type="AlphaFoldDB" id="A0A6C0C4N2"/>
<proteinExistence type="predicted"/>
<dbReference type="EMBL" id="MN739322">
    <property type="protein sequence ID" value="QHS98734.1"/>
    <property type="molecule type" value="Genomic_DNA"/>
</dbReference>
<evidence type="ECO:0000313" key="1">
    <source>
        <dbReference type="EMBL" id="QHS98734.1"/>
    </source>
</evidence>
<organism evidence="1">
    <name type="scientific">viral metagenome</name>
    <dbReference type="NCBI Taxonomy" id="1070528"/>
    <lineage>
        <taxon>unclassified sequences</taxon>
        <taxon>metagenomes</taxon>
        <taxon>organismal metagenomes</taxon>
    </lineage>
</organism>
<protein>
    <submittedName>
        <fullName evidence="1">Uncharacterized protein</fullName>
    </submittedName>
</protein>
<accession>A0A6C0C4N2</accession>
<name>A0A6C0C4N2_9ZZZZ</name>